<evidence type="ECO:0000256" key="1">
    <source>
        <dbReference type="SAM" id="MobiDB-lite"/>
    </source>
</evidence>
<feature type="region of interest" description="Disordered" evidence="1">
    <location>
        <begin position="68"/>
        <end position="107"/>
    </location>
</feature>
<keyword evidence="3" id="KW-1185">Reference proteome</keyword>
<dbReference type="GO" id="GO:0009696">
    <property type="term" value="P:salicylic acid metabolic process"/>
    <property type="evidence" value="ECO:0007669"/>
    <property type="project" value="TreeGrafter"/>
</dbReference>
<proteinExistence type="predicted"/>
<evidence type="ECO:0000313" key="3">
    <source>
        <dbReference type="Proteomes" id="UP000467840"/>
    </source>
</evidence>
<dbReference type="PANTHER" id="PTHR10992:SF872">
    <property type="entry name" value="METHYLESTERASE 11, CHLOROPLASTIC-RELATED"/>
    <property type="match status" value="1"/>
</dbReference>
<dbReference type="GO" id="GO:0080030">
    <property type="term" value="F:methyl indole-3-acetate esterase activity"/>
    <property type="evidence" value="ECO:0007669"/>
    <property type="project" value="TreeGrafter"/>
</dbReference>
<dbReference type="GO" id="GO:0009694">
    <property type="term" value="P:jasmonic acid metabolic process"/>
    <property type="evidence" value="ECO:0007669"/>
    <property type="project" value="TreeGrafter"/>
</dbReference>
<gene>
    <name evidence="2" type="ORF">GH714_043680</name>
</gene>
<dbReference type="InterPro" id="IPR045889">
    <property type="entry name" value="MES/HNL"/>
</dbReference>
<protein>
    <submittedName>
        <fullName evidence="2">Uncharacterized protein</fullName>
    </submittedName>
</protein>
<dbReference type="AlphaFoldDB" id="A0A6A6K2G5"/>
<dbReference type="GO" id="GO:0080031">
    <property type="term" value="F:methyl salicylate esterase activity"/>
    <property type="evidence" value="ECO:0007669"/>
    <property type="project" value="TreeGrafter"/>
</dbReference>
<accession>A0A6A6K2G5</accession>
<organism evidence="2 3">
    <name type="scientific">Hevea brasiliensis</name>
    <name type="common">Para rubber tree</name>
    <name type="synonym">Siphonia brasiliensis</name>
    <dbReference type="NCBI Taxonomy" id="3981"/>
    <lineage>
        <taxon>Eukaryota</taxon>
        <taxon>Viridiplantae</taxon>
        <taxon>Streptophyta</taxon>
        <taxon>Embryophyta</taxon>
        <taxon>Tracheophyta</taxon>
        <taxon>Spermatophyta</taxon>
        <taxon>Magnoliopsida</taxon>
        <taxon>eudicotyledons</taxon>
        <taxon>Gunneridae</taxon>
        <taxon>Pentapetalae</taxon>
        <taxon>rosids</taxon>
        <taxon>fabids</taxon>
        <taxon>Malpighiales</taxon>
        <taxon>Euphorbiaceae</taxon>
        <taxon>Crotonoideae</taxon>
        <taxon>Micrandreae</taxon>
        <taxon>Hevea</taxon>
    </lineage>
</organism>
<sequence length="399" mass="43625">MGNLCTCFAPKTVKKKKSTKRLPGNPQSVPNSSNRWTRIRSTRKDSTDSSIQEQALAAAILFRQHQQQNGSGSLPFDRSASLRYPNNSGSKKTQLPRSSSSRARSLTDPLLQPHQLVNQDIKLDDLETNHLVLVHGEALANSNDLMQQAQIFVYANGNGHPPTAIDLDKSLLRELLFNQSPAKDVALASVSMRPIPFAPALEKLCLSDMKYGTVRRFYIETPEDNAIPITLQESMINSSPPEKVYRLKVLDVGYGILKDIGNIVLDVGYGILKDIGNIVLDVGYGILKDIGNIGMHYSFAISDKEFLLVSRNLITRLRIQHGFGSFISSVLDVGYGILKDIGNIDKQTPAGVHGNLTNNYYRADGQNCGNFITDRPSTKVHAAPGGGSSLGYLFGGNGN</sequence>
<dbReference type="Gene3D" id="3.40.50.1820">
    <property type="entry name" value="alpha/beta hydrolase"/>
    <property type="match status" value="1"/>
</dbReference>
<feature type="region of interest" description="Disordered" evidence="1">
    <location>
        <begin position="13"/>
        <end position="50"/>
    </location>
</feature>
<name>A0A6A6K2G5_HEVBR</name>
<feature type="compositionally biased region" description="Polar residues" evidence="1">
    <location>
        <begin position="84"/>
        <end position="96"/>
    </location>
</feature>
<dbReference type="InterPro" id="IPR029058">
    <property type="entry name" value="AB_hydrolase_fold"/>
</dbReference>
<comment type="caution">
    <text evidence="2">The sequence shown here is derived from an EMBL/GenBank/DDBJ whole genome shotgun (WGS) entry which is preliminary data.</text>
</comment>
<dbReference type="EMBL" id="JAAGAX010000070">
    <property type="protein sequence ID" value="KAF2282704.1"/>
    <property type="molecule type" value="Genomic_DNA"/>
</dbReference>
<dbReference type="GO" id="GO:0080032">
    <property type="term" value="F:methyl jasmonate esterase activity"/>
    <property type="evidence" value="ECO:0007669"/>
    <property type="project" value="TreeGrafter"/>
</dbReference>
<evidence type="ECO:0000313" key="2">
    <source>
        <dbReference type="EMBL" id="KAF2282704.1"/>
    </source>
</evidence>
<reference evidence="2 3" key="1">
    <citation type="journal article" date="2020" name="Mol. Plant">
        <title>The Chromosome-Based Rubber Tree Genome Provides New Insights into Spurge Genome Evolution and Rubber Biosynthesis.</title>
        <authorList>
            <person name="Liu J."/>
            <person name="Shi C."/>
            <person name="Shi C.C."/>
            <person name="Li W."/>
            <person name="Zhang Q.J."/>
            <person name="Zhang Y."/>
            <person name="Li K."/>
            <person name="Lu H.F."/>
            <person name="Shi C."/>
            <person name="Zhu S.T."/>
            <person name="Xiao Z.Y."/>
            <person name="Nan H."/>
            <person name="Yue Y."/>
            <person name="Zhu X.G."/>
            <person name="Wu Y."/>
            <person name="Hong X.N."/>
            <person name="Fan G.Y."/>
            <person name="Tong Y."/>
            <person name="Zhang D."/>
            <person name="Mao C.L."/>
            <person name="Liu Y.L."/>
            <person name="Hao S.J."/>
            <person name="Liu W.Q."/>
            <person name="Lv M.Q."/>
            <person name="Zhang H.B."/>
            <person name="Liu Y."/>
            <person name="Hu-Tang G.R."/>
            <person name="Wang J.P."/>
            <person name="Wang J.H."/>
            <person name="Sun Y.H."/>
            <person name="Ni S.B."/>
            <person name="Chen W.B."/>
            <person name="Zhang X.C."/>
            <person name="Jiao Y.N."/>
            <person name="Eichler E.E."/>
            <person name="Li G.H."/>
            <person name="Liu X."/>
            <person name="Gao L.Z."/>
        </authorList>
    </citation>
    <scope>NUCLEOTIDE SEQUENCE [LARGE SCALE GENOMIC DNA]</scope>
    <source>
        <strain evidence="3">cv. GT1</strain>
        <tissue evidence="2">Leaf</tissue>
    </source>
</reference>
<dbReference type="Proteomes" id="UP000467840">
    <property type="component" value="Unassembled WGS sequence"/>
</dbReference>
<dbReference type="PANTHER" id="PTHR10992">
    <property type="entry name" value="METHYLESTERASE FAMILY MEMBER"/>
    <property type="match status" value="1"/>
</dbReference>
<feature type="compositionally biased region" description="Polar residues" evidence="1">
    <location>
        <begin position="25"/>
        <end position="36"/>
    </location>
</feature>